<organism evidence="1 2">
    <name type="scientific">Paenibacillus aceti</name>
    <dbReference type="NCBI Taxonomy" id="1820010"/>
    <lineage>
        <taxon>Bacteria</taxon>
        <taxon>Bacillati</taxon>
        <taxon>Bacillota</taxon>
        <taxon>Bacilli</taxon>
        <taxon>Bacillales</taxon>
        <taxon>Paenibacillaceae</taxon>
        <taxon>Paenibacillus</taxon>
    </lineage>
</organism>
<dbReference type="InterPro" id="IPR001646">
    <property type="entry name" value="5peptide_repeat"/>
</dbReference>
<evidence type="ECO:0000313" key="2">
    <source>
        <dbReference type="Proteomes" id="UP000608420"/>
    </source>
</evidence>
<proteinExistence type="predicted"/>
<dbReference type="Proteomes" id="UP000608420">
    <property type="component" value="Unassembled WGS sequence"/>
</dbReference>
<gene>
    <name evidence="1" type="primary">yybG</name>
    <name evidence="1" type="ORF">GCM10010913_03820</name>
</gene>
<dbReference type="SUPFAM" id="SSF141571">
    <property type="entry name" value="Pentapeptide repeat-like"/>
    <property type="match status" value="1"/>
</dbReference>
<dbReference type="Pfam" id="PF00805">
    <property type="entry name" value="Pentapeptide"/>
    <property type="match status" value="1"/>
</dbReference>
<protein>
    <recommendedName>
        <fullName evidence="3">Pentapeptide repeat-containing protein</fullName>
    </recommendedName>
</protein>
<evidence type="ECO:0000313" key="1">
    <source>
        <dbReference type="EMBL" id="GGF85607.1"/>
    </source>
</evidence>
<sequence length="267" mass="29859">MNKNLQSDCERCFGLCCVALAYVKSADFAFDKMDGVPCPNLCSDHRCGIHAHLRDKGFHGCITYECFGAGQHISQETYNGNDWRENPELSQEMFAIFPIVQQLHEMLYYLDQALNLQETSSIRSELQTIYERTLALTKLSPAEILNLDVPAHRAIVNPLLQKTSELVRKGDSQSHKNSMQHQDFIGANLQGANLQGMNLRGALLIAANLRHADLRKADFIGADLRDADLSDADLVGSIFLTQAQVNSAKGNKNTRLPHNLQIPDHWL</sequence>
<dbReference type="PANTHER" id="PTHR14136:SF37">
    <property type="entry name" value="PENTAPEPTIDE REPEAT-CONTAINING PROTEIN"/>
    <property type="match status" value="1"/>
</dbReference>
<dbReference type="InterPro" id="IPR051082">
    <property type="entry name" value="Pentapeptide-BTB/POZ_domain"/>
</dbReference>
<dbReference type="EMBL" id="BMIW01000002">
    <property type="protein sequence ID" value="GGF85607.1"/>
    <property type="molecule type" value="Genomic_DNA"/>
</dbReference>
<keyword evidence="2" id="KW-1185">Reference proteome</keyword>
<evidence type="ECO:0008006" key="3">
    <source>
        <dbReference type="Google" id="ProtNLM"/>
    </source>
</evidence>
<dbReference type="RefSeq" id="WP_120460299.1">
    <property type="nucleotide sequence ID" value="NZ_BMIW01000002.1"/>
</dbReference>
<accession>A0ABQ1VP64</accession>
<dbReference type="PANTHER" id="PTHR14136">
    <property type="entry name" value="BTB_POZ DOMAIN-CONTAINING PROTEIN KCTD9"/>
    <property type="match status" value="1"/>
</dbReference>
<name>A0ABQ1VP64_9BACL</name>
<dbReference type="Gene3D" id="2.160.20.80">
    <property type="entry name" value="E3 ubiquitin-protein ligase SopA"/>
    <property type="match status" value="1"/>
</dbReference>
<reference evidence="2" key="1">
    <citation type="journal article" date="2019" name="Int. J. Syst. Evol. Microbiol.">
        <title>The Global Catalogue of Microorganisms (GCM) 10K type strain sequencing project: providing services to taxonomists for standard genome sequencing and annotation.</title>
        <authorList>
            <consortium name="The Broad Institute Genomics Platform"/>
            <consortium name="The Broad Institute Genome Sequencing Center for Infectious Disease"/>
            <person name="Wu L."/>
            <person name="Ma J."/>
        </authorList>
    </citation>
    <scope>NUCLEOTIDE SEQUENCE [LARGE SCALE GENOMIC DNA]</scope>
    <source>
        <strain evidence="2">CGMCC 1.15420</strain>
    </source>
</reference>
<comment type="caution">
    <text evidence="1">The sequence shown here is derived from an EMBL/GenBank/DDBJ whole genome shotgun (WGS) entry which is preliminary data.</text>
</comment>